<name>A0ABT2USK2_9BACL</name>
<dbReference type="EMBL" id="JAOQIO010000123">
    <property type="protein sequence ID" value="MCU6797641.1"/>
    <property type="molecule type" value="Genomic_DNA"/>
</dbReference>
<evidence type="ECO:0008006" key="5">
    <source>
        <dbReference type="Google" id="ProtNLM"/>
    </source>
</evidence>
<accession>A0ABT2USK2</accession>
<dbReference type="Proteomes" id="UP001652445">
    <property type="component" value="Unassembled WGS sequence"/>
</dbReference>
<reference evidence="3 4" key="1">
    <citation type="submission" date="2022-09" db="EMBL/GenBank/DDBJ databases">
        <authorList>
            <person name="Han X.L."/>
            <person name="Wang Q."/>
            <person name="Lu T."/>
        </authorList>
    </citation>
    <scope>NUCLEOTIDE SEQUENCE [LARGE SCALE GENOMIC DNA]</scope>
    <source>
        <strain evidence="3 4">WQ 127069</strain>
    </source>
</reference>
<proteinExistence type="predicted"/>
<feature type="coiled-coil region" evidence="1">
    <location>
        <begin position="42"/>
        <end position="102"/>
    </location>
</feature>
<keyword evidence="2" id="KW-0732">Signal</keyword>
<comment type="caution">
    <text evidence="3">The sequence shown here is derived from an EMBL/GenBank/DDBJ whole genome shotgun (WGS) entry which is preliminary data.</text>
</comment>
<keyword evidence="4" id="KW-1185">Reference proteome</keyword>
<evidence type="ECO:0000313" key="4">
    <source>
        <dbReference type="Proteomes" id="UP001652445"/>
    </source>
</evidence>
<evidence type="ECO:0000313" key="3">
    <source>
        <dbReference type="EMBL" id="MCU6797641.1"/>
    </source>
</evidence>
<evidence type="ECO:0000256" key="1">
    <source>
        <dbReference type="SAM" id="Coils"/>
    </source>
</evidence>
<evidence type="ECO:0000256" key="2">
    <source>
        <dbReference type="SAM" id="SignalP"/>
    </source>
</evidence>
<gene>
    <name evidence="3" type="ORF">OB236_36500</name>
</gene>
<keyword evidence="1" id="KW-0175">Coiled coil</keyword>
<sequence length="330" mass="38307">MGGKPCFMLILSICFMVTISACTSKEEKIASIKSEVDPLVKAEKYEEAITKYEEILKITDNATYTAELDGIKKKNEEMKIEQAKKEEEAKKAEEEKKKAAEIPEPYKKAMQNFSKGDAELALKYLDLTITDFGETIYNLKANIMKSHILSVKRLAEIHTFNAYVNGVKKLNDNGLENSDRDKIKKVLDNYSPGMKKTDTKLAESMTYVLQNYGRLKEDVMYNSPITYSSDVTEPVELSYFEKFGYPHPSSDEIAKYEKYYFEYKLKLYTKSAFRDNKIKFVDFFYYVPVFSPNELYELKLKEIIKLTEDDKYNEFRIKAEEELKSNKGNK</sequence>
<dbReference type="PROSITE" id="PS51257">
    <property type="entry name" value="PROKAR_LIPOPROTEIN"/>
    <property type="match status" value="1"/>
</dbReference>
<organism evidence="3 4">
    <name type="scientific">Paenibacillus baimaensis</name>
    <dbReference type="NCBI Taxonomy" id="2982185"/>
    <lineage>
        <taxon>Bacteria</taxon>
        <taxon>Bacillati</taxon>
        <taxon>Bacillota</taxon>
        <taxon>Bacilli</taxon>
        <taxon>Bacillales</taxon>
        <taxon>Paenibacillaceae</taxon>
        <taxon>Paenibacillus</taxon>
    </lineage>
</organism>
<protein>
    <recommendedName>
        <fullName evidence="5">Lipoprotein</fullName>
    </recommendedName>
</protein>
<feature type="signal peptide" evidence="2">
    <location>
        <begin position="1"/>
        <end position="21"/>
    </location>
</feature>
<dbReference type="RefSeq" id="WP_262688391.1">
    <property type="nucleotide sequence ID" value="NZ_JAOQIO010000123.1"/>
</dbReference>
<feature type="chain" id="PRO_5046467863" description="Lipoprotein" evidence="2">
    <location>
        <begin position="22"/>
        <end position="330"/>
    </location>
</feature>